<feature type="domain" description="DUF222" evidence="2">
    <location>
        <begin position="61"/>
        <end position="206"/>
    </location>
</feature>
<gene>
    <name evidence="3" type="ORF">IV501_06125</name>
</gene>
<name>A0A934W2U6_9MICO</name>
<evidence type="ECO:0000313" key="4">
    <source>
        <dbReference type="Proteomes" id="UP000636458"/>
    </source>
</evidence>
<organism evidence="3 4">
    <name type="scientific">Lacisediminihabitans changchengi</name>
    <dbReference type="NCBI Taxonomy" id="2787634"/>
    <lineage>
        <taxon>Bacteria</taxon>
        <taxon>Bacillati</taxon>
        <taxon>Actinomycetota</taxon>
        <taxon>Actinomycetes</taxon>
        <taxon>Micrococcales</taxon>
        <taxon>Microbacteriaceae</taxon>
        <taxon>Lacisediminihabitans</taxon>
    </lineage>
</organism>
<dbReference type="InterPro" id="IPR003615">
    <property type="entry name" value="HNH_nuc"/>
</dbReference>
<dbReference type="EMBL" id="JAEPES010000002">
    <property type="protein sequence ID" value="MBK4347206.1"/>
    <property type="molecule type" value="Genomic_DNA"/>
</dbReference>
<comment type="caution">
    <text evidence="3">The sequence shown here is derived from an EMBL/GenBank/DDBJ whole genome shotgun (WGS) entry which is preliminary data.</text>
</comment>
<feature type="compositionally biased region" description="Polar residues" evidence="1">
    <location>
        <begin position="354"/>
        <end position="369"/>
    </location>
</feature>
<dbReference type="AlphaFoldDB" id="A0A934W2U6"/>
<feature type="region of interest" description="Disordered" evidence="1">
    <location>
        <begin position="293"/>
        <end position="369"/>
    </location>
</feature>
<evidence type="ECO:0000313" key="3">
    <source>
        <dbReference type="EMBL" id="MBK4347206.1"/>
    </source>
</evidence>
<dbReference type="RefSeq" id="WP_200555571.1">
    <property type="nucleotide sequence ID" value="NZ_JAEPES010000002.1"/>
</dbReference>
<feature type="compositionally biased region" description="Basic residues" evidence="1">
    <location>
        <begin position="337"/>
        <end position="349"/>
    </location>
</feature>
<keyword evidence="4" id="KW-1185">Reference proteome</keyword>
<evidence type="ECO:0000259" key="2">
    <source>
        <dbReference type="Pfam" id="PF02720"/>
    </source>
</evidence>
<dbReference type="Proteomes" id="UP000636458">
    <property type="component" value="Unassembled WGS sequence"/>
</dbReference>
<dbReference type="CDD" id="cd00085">
    <property type="entry name" value="HNHc"/>
    <property type="match status" value="1"/>
</dbReference>
<accession>A0A934W2U6</accession>
<sequence length="369" mass="38463">MEISSTTLANVFAELSRACVIGGDLAAGVDGLGGVGGLSGVYGIGGVSGVAGASPEVLLRMIADAGTVQRAVDAIRVRLAGELVEQSAAHLGSEGIARQAGHRHAASFLAELWQISVPEAARLCAVGAGVRERRALDGSSLPARYPVLGDAMRSGSVSVEVAAAIVHELDQAAPFCSSDARAAGERLLVEHAPGLTVKQVHGLARHHLSSHRPQLAAEANIIPIVLGGSSEVLDVGHGRRLFTSAQRHALAETYGGCAFPGCGHQPSHTEAHHLVCWAKGGRTDLNNSEQRHSAVLVPPPSCSRRRVGNPVPRGGALLHPTPMGRSRPHTTEGRQGARPRRIRIARHRIGSAGQRVSGSADQQFSRSRD</sequence>
<protein>
    <submittedName>
        <fullName evidence="3">DUF222 domain-containing protein</fullName>
    </submittedName>
</protein>
<dbReference type="Pfam" id="PF02720">
    <property type="entry name" value="DUF222"/>
    <property type="match status" value="1"/>
</dbReference>
<evidence type="ECO:0000256" key="1">
    <source>
        <dbReference type="SAM" id="MobiDB-lite"/>
    </source>
</evidence>
<proteinExistence type="predicted"/>
<reference evidence="3" key="1">
    <citation type="submission" date="2021-01" db="EMBL/GenBank/DDBJ databases">
        <title>Lacisediminihabitans sp. nov. strain G11-30, isolated from Antarctic Soil.</title>
        <authorList>
            <person name="Li J."/>
        </authorList>
    </citation>
    <scope>NUCLEOTIDE SEQUENCE</scope>
    <source>
        <strain evidence="3">G11-30</strain>
    </source>
</reference>
<dbReference type="InterPro" id="IPR003870">
    <property type="entry name" value="DUF222"/>
</dbReference>